<reference evidence="6 7" key="1">
    <citation type="submission" date="2016-12" db="EMBL/GenBank/DDBJ databases">
        <authorList>
            <person name="Song W.-J."/>
            <person name="Kurnit D.M."/>
        </authorList>
    </citation>
    <scope>NUCLEOTIDE SEQUENCE [LARGE SCALE GENOMIC DNA]</scope>
    <source>
        <strain evidence="6 7">ATCC 43942</strain>
    </source>
</reference>
<keyword evidence="4" id="KW-0804">Transcription</keyword>
<dbReference type="Gene3D" id="1.10.10.60">
    <property type="entry name" value="Homeodomain-like"/>
    <property type="match status" value="1"/>
</dbReference>
<dbReference type="SMART" id="SM00382">
    <property type="entry name" value="AAA"/>
    <property type="match status" value="1"/>
</dbReference>
<keyword evidence="3" id="KW-0805">Transcription regulation</keyword>
<dbReference type="Pfam" id="PF02954">
    <property type="entry name" value="HTH_8"/>
    <property type="match status" value="1"/>
</dbReference>
<dbReference type="Proteomes" id="UP000196708">
    <property type="component" value="Chromosome 1"/>
</dbReference>
<dbReference type="PROSITE" id="PS50045">
    <property type="entry name" value="SIGMA54_INTERACT_4"/>
    <property type="match status" value="1"/>
</dbReference>
<dbReference type="InterPro" id="IPR002078">
    <property type="entry name" value="Sigma_54_int"/>
</dbReference>
<dbReference type="PANTHER" id="PTHR32071">
    <property type="entry name" value="TRANSCRIPTIONAL REGULATORY PROTEIN"/>
    <property type="match status" value="1"/>
</dbReference>
<dbReference type="PANTHER" id="PTHR32071:SF91">
    <property type="entry name" value="TUNGSTATE-RESPONSIVE TWO COMPONENT SIGMA54-DEPENDENT SIGNAL TRANSDUCTION SYSTEM RESPONSE REGULATOR FIS FAMILY"/>
    <property type="match status" value="1"/>
</dbReference>
<organism evidence="6 7">
    <name type="scientific">Vibrio gazogenes</name>
    <dbReference type="NCBI Taxonomy" id="687"/>
    <lineage>
        <taxon>Bacteria</taxon>
        <taxon>Pseudomonadati</taxon>
        <taxon>Pseudomonadota</taxon>
        <taxon>Gammaproteobacteria</taxon>
        <taxon>Vibrionales</taxon>
        <taxon>Vibrionaceae</taxon>
        <taxon>Vibrio</taxon>
    </lineage>
</organism>
<evidence type="ECO:0000259" key="5">
    <source>
        <dbReference type="PROSITE" id="PS50045"/>
    </source>
</evidence>
<dbReference type="GO" id="GO:0043565">
    <property type="term" value="F:sequence-specific DNA binding"/>
    <property type="evidence" value="ECO:0007669"/>
    <property type="project" value="InterPro"/>
</dbReference>
<evidence type="ECO:0000256" key="2">
    <source>
        <dbReference type="ARBA" id="ARBA00022840"/>
    </source>
</evidence>
<dbReference type="CDD" id="cd00009">
    <property type="entry name" value="AAA"/>
    <property type="match status" value="1"/>
</dbReference>
<dbReference type="Gene3D" id="1.10.8.60">
    <property type="match status" value="1"/>
</dbReference>
<dbReference type="InterPro" id="IPR003593">
    <property type="entry name" value="AAA+_ATPase"/>
</dbReference>
<dbReference type="EMBL" id="CP018835">
    <property type="protein sequence ID" value="ASA54463.1"/>
    <property type="molecule type" value="Genomic_DNA"/>
</dbReference>
<evidence type="ECO:0000313" key="6">
    <source>
        <dbReference type="EMBL" id="ASA54463.1"/>
    </source>
</evidence>
<dbReference type="GO" id="GO:0005524">
    <property type="term" value="F:ATP binding"/>
    <property type="evidence" value="ECO:0007669"/>
    <property type="project" value="UniProtKB-KW"/>
</dbReference>
<dbReference type="Pfam" id="PF00158">
    <property type="entry name" value="Sigma54_activat"/>
    <property type="match status" value="1"/>
</dbReference>
<accession>A0A1Z2SBB5</accession>
<dbReference type="InterPro" id="IPR009057">
    <property type="entry name" value="Homeodomain-like_sf"/>
</dbReference>
<evidence type="ECO:0000256" key="4">
    <source>
        <dbReference type="ARBA" id="ARBA00023163"/>
    </source>
</evidence>
<evidence type="ECO:0000256" key="3">
    <source>
        <dbReference type="ARBA" id="ARBA00023015"/>
    </source>
</evidence>
<name>A0A1Z2SBB5_VIBGA</name>
<dbReference type="Gene3D" id="3.40.50.300">
    <property type="entry name" value="P-loop containing nucleotide triphosphate hydrolases"/>
    <property type="match status" value="1"/>
</dbReference>
<dbReference type="SUPFAM" id="SSF46689">
    <property type="entry name" value="Homeodomain-like"/>
    <property type="match status" value="1"/>
</dbReference>
<dbReference type="SUPFAM" id="SSF52540">
    <property type="entry name" value="P-loop containing nucleoside triphosphate hydrolases"/>
    <property type="match status" value="1"/>
</dbReference>
<proteinExistence type="predicted"/>
<dbReference type="Pfam" id="PF25601">
    <property type="entry name" value="AAA_lid_14"/>
    <property type="match status" value="1"/>
</dbReference>
<protein>
    <recommendedName>
        <fullName evidence="5">Sigma-54 factor interaction domain-containing protein</fullName>
    </recommendedName>
</protein>
<dbReference type="AlphaFoldDB" id="A0A1Z2SBB5"/>
<dbReference type="KEGG" id="vga:BSQ33_01110"/>
<evidence type="ECO:0000313" key="7">
    <source>
        <dbReference type="Proteomes" id="UP000196708"/>
    </source>
</evidence>
<gene>
    <name evidence="6" type="ORF">BSQ33_01110</name>
</gene>
<keyword evidence="1" id="KW-0547">Nucleotide-binding</keyword>
<feature type="domain" description="Sigma-54 factor interaction" evidence="5">
    <location>
        <begin position="144"/>
        <end position="361"/>
    </location>
</feature>
<dbReference type="GO" id="GO:0006355">
    <property type="term" value="P:regulation of DNA-templated transcription"/>
    <property type="evidence" value="ECO:0007669"/>
    <property type="project" value="InterPro"/>
</dbReference>
<dbReference type="InterPro" id="IPR002197">
    <property type="entry name" value="HTH_Fis"/>
</dbReference>
<keyword evidence="2" id="KW-0067">ATP-binding</keyword>
<dbReference type="InterPro" id="IPR058031">
    <property type="entry name" value="AAA_lid_NorR"/>
</dbReference>
<dbReference type="InterPro" id="IPR027417">
    <property type="entry name" value="P-loop_NTPase"/>
</dbReference>
<evidence type="ECO:0000256" key="1">
    <source>
        <dbReference type="ARBA" id="ARBA00022741"/>
    </source>
</evidence>
<dbReference type="PRINTS" id="PR01590">
    <property type="entry name" value="HTHFIS"/>
</dbReference>
<sequence length="462" mass="52449">MILVKLLTERQFLTFSVLVISPQPEVLVQFVRALSGLVSGLDTMSNPQGDSQLLALYDLIILDVNACQPHEVAQISSCFEGEILLLLNENDLKSDLVQGRYYLLPPLNAHQIQQAVKCALQRLIETQKYTVLTQTLEQYHQNVIVGHSDRTTSLKQQIMQYAPSKAPVLIEGETGTGKELAARAIHESSGRVGPFVMVNCADIHSDSVATERLFHHGGSLRLANHGTLFLDGIENIPADFQHILVQLLEGRTVQSQGGNSSYLIDVRLISATTKGMLNIVRENGFCRELYERLSVLKMNISPLRDRLSDLRELFPYLTQRLCGKLSLPIPTWLNEYDFYQGEYNWPGNVREVINLIERCLIINKSPNDYWHEYMIQPSQYTSKVMVSISHHSEMPEFPFSRALTPTPMRGYPSDWSLQEIEKSHIQKVVDFYDGNKSAAARQLGISRKTLERKYKEWQSESD</sequence>